<feature type="compositionally biased region" description="Basic and acidic residues" evidence="1">
    <location>
        <begin position="263"/>
        <end position="275"/>
    </location>
</feature>
<evidence type="ECO:0000313" key="2">
    <source>
        <dbReference type="EMBL" id="KAJ7650845.1"/>
    </source>
</evidence>
<reference evidence="2" key="1">
    <citation type="submission" date="2023-03" db="EMBL/GenBank/DDBJ databases">
        <title>Massive genome expansion in bonnet fungi (Mycena s.s.) driven by repeated elements and novel gene families across ecological guilds.</title>
        <authorList>
            <consortium name="Lawrence Berkeley National Laboratory"/>
            <person name="Harder C.B."/>
            <person name="Miyauchi S."/>
            <person name="Viragh M."/>
            <person name="Kuo A."/>
            <person name="Thoen E."/>
            <person name="Andreopoulos B."/>
            <person name="Lu D."/>
            <person name="Skrede I."/>
            <person name="Drula E."/>
            <person name="Henrissat B."/>
            <person name="Morin E."/>
            <person name="Kohler A."/>
            <person name="Barry K."/>
            <person name="LaButti K."/>
            <person name="Morin E."/>
            <person name="Salamov A."/>
            <person name="Lipzen A."/>
            <person name="Mereny Z."/>
            <person name="Hegedus B."/>
            <person name="Baldrian P."/>
            <person name="Stursova M."/>
            <person name="Weitz H."/>
            <person name="Taylor A."/>
            <person name="Grigoriev I.V."/>
            <person name="Nagy L.G."/>
            <person name="Martin F."/>
            <person name="Kauserud H."/>
        </authorList>
    </citation>
    <scope>NUCLEOTIDE SEQUENCE</scope>
    <source>
        <strain evidence="2">9284</strain>
    </source>
</reference>
<protein>
    <submittedName>
        <fullName evidence="2">Uncharacterized protein</fullName>
    </submittedName>
</protein>
<dbReference type="EMBL" id="JARKIF010000001">
    <property type="protein sequence ID" value="KAJ7650845.1"/>
    <property type="molecule type" value="Genomic_DNA"/>
</dbReference>
<gene>
    <name evidence="2" type="ORF">FB45DRAFT_997619</name>
</gene>
<proteinExistence type="predicted"/>
<name>A0AAD7CK44_9AGAR</name>
<feature type="region of interest" description="Disordered" evidence="1">
    <location>
        <begin position="258"/>
        <end position="292"/>
    </location>
</feature>
<evidence type="ECO:0000256" key="1">
    <source>
        <dbReference type="SAM" id="MobiDB-lite"/>
    </source>
</evidence>
<dbReference type="SUPFAM" id="SSF52047">
    <property type="entry name" value="RNI-like"/>
    <property type="match status" value="1"/>
</dbReference>
<accession>A0AAD7CK44</accession>
<keyword evidence="3" id="KW-1185">Reference proteome</keyword>
<dbReference type="Proteomes" id="UP001221142">
    <property type="component" value="Unassembled WGS sequence"/>
</dbReference>
<sequence>MMGDRLSAPYGYSNSYISRYPPSNAVQLYGPGQSGPPAPMPPPSRPLNYSYAHAPPQPAYVPFYPDGTSHPQLPMHELQRRHPRTVPSTPQDNWNYADYRPPHARRPPNLPYSAPLPPQIQVQVPESTGNYTRPLSPPIQLQAPRFRAAPPHALTPHGPPPMKKIDRLAAEVSSTRKEAGEYEAEIGNVIKASREVQLRRLEELERMLGVVSNTGAEGEEDTATGKETLMSKFDLFEAGVERISKALEEFEKVEGSLGGASRRVAESGKPHERSGVVKSQPRHNLDPDHHRRLSPWELRPKYHQKSWTPYSTNLRQTPLLYGTASWWLRDGFLAAAPISSDIHVEGHSSLHRFMKRLRVFGPGAHSLTLKLASYESRYYKPADLSSFTSLTRLCLHGIEFRTFHGLAQLMALLPSLEKIALVDVRWRETGERPATGECFPCLRQFYISCLHPESVLDWLGCHELPDLHHVGITLCPTSSGARILAFLAKISLDHLEIGPDNAQGFSSLVHSISVKHRLAVHSTMRRDDNTRYEFLRRPLPPHTANLFTTHLIRPTHTSVFWDLQLCPSWTEDYDWDGLDHIFTSSQFATTQRFVLLCFSPLQEQTVMNKLPMSSRRGDTVMFTRLFCREPIASRPCTCLGPYPMTVEHNKHGATLEWVSLFDSPSFSSTTTKTDDLFLTSSLQVRGDRDSYVPSWATILQNLRFALDVPTDRPRRLHGVRWDIAKISVYLLAAQARKLDSNEQCI</sequence>
<dbReference type="AlphaFoldDB" id="A0AAD7CK44"/>
<evidence type="ECO:0000313" key="3">
    <source>
        <dbReference type="Proteomes" id="UP001221142"/>
    </source>
</evidence>
<comment type="caution">
    <text evidence="2">The sequence shown here is derived from an EMBL/GenBank/DDBJ whole genome shotgun (WGS) entry which is preliminary data.</text>
</comment>
<organism evidence="2 3">
    <name type="scientific">Roridomyces roridus</name>
    <dbReference type="NCBI Taxonomy" id="1738132"/>
    <lineage>
        <taxon>Eukaryota</taxon>
        <taxon>Fungi</taxon>
        <taxon>Dikarya</taxon>
        <taxon>Basidiomycota</taxon>
        <taxon>Agaricomycotina</taxon>
        <taxon>Agaricomycetes</taxon>
        <taxon>Agaricomycetidae</taxon>
        <taxon>Agaricales</taxon>
        <taxon>Marasmiineae</taxon>
        <taxon>Mycenaceae</taxon>
        <taxon>Roridomyces</taxon>
    </lineage>
</organism>